<accession>A0A9D9EGW8</accession>
<dbReference type="Proteomes" id="UP000823637">
    <property type="component" value="Unassembled WGS sequence"/>
</dbReference>
<feature type="transmembrane region" description="Helical" evidence="1">
    <location>
        <begin position="84"/>
        <end position="102"/>
    </location>
</feature>
<keyword evidence="1" id="KW-0472">Membrane</keyword>
<evidence type="ECO:0000313" key="3">
    <source>
        <dbReference type="Proteomes" id="UP000823637"/>
    </source>
</evidence>
<reference evidence="2" key="2">
    <citation type="journal article" date="2021" name="PeerJ">
        <title>Extensive microbial diversity within the chicken gut microbiome revealed by metagenomics and culture.</title>
        <authorList>
            <person name="Gilroy R."/>
            <person name="Ravi A."/>
            <person name="Getino M."/>
            <person name="Pursley I."/>
            <person name="Horton D.L."/>
            <person name="Alikhan N.F."/>
            <person name="Baker D."/>
            <person name="Gharbi K."/>
            <person name="Hall N."/>
            <person name="Watson M."/>
            <person name="Adriaenssens E.M."/>
            <person name="Foster-Nyarko E."/>
            <person name="Jarju S."/>
            <person name="Secka A."/>
            <person name="Antonio M."/>
            <person name="Oren A."/>
            <person name="Chaudhuri R.R."/>
            <person name="La Ragione R."/>
            <person name="Hildebrand F."/>
            <person name="Pallen M.J."/>
        </authorList>
    </citation>
    <scope>NUCLEOTIDE SEQUENCE</scope>
    <source>
        <strain evidence="2">D3-1215</strain>
    </source>
</reference>
<evidence type="ECO:0000313" key="2">
    <source>
        <dbReference type="EMBL" id="MBO8447409.1"/>
    </source>
</evidence>
<name>A0A9D9EGW8_9BACT</name>
<dbReference type="AlphaFoldDB" id="A0A9D9EGW8"/>
<sequence length="152" mass="16514">MLKKFSISQISLYVLMAVTVVIACLFYFGGYVDPNAEYAEPVYTNALIILMYVLVAIAAVVTIIGSAIGFAIKLKTDPRQSLRGIIVTVVLALILIITYAVSSGEQVAVLGDSIPLSKTWLKLVDMQLYSMYILLGLAIVITLVGSFAKKFK</sequence>
<dbReference type="PROSITE" id="PS51257">
    <property type="entry name" value="PROKAR_LIPOPROTEIN"/>
    <property type="match status" value="1"/>
</dbReference>
<keyword evidence="1" id="KW-1133">Transmembrane helix</keyword>
<organism evidence="2 3">
    <name type="scientific">Candidatus Enterocola intestinipullorum</name>
    <dbReference type="NCBI Taxonomy" id="2840783"/>
    <lineage>
        <taxon>Bacteria</taxon>
        <taxon>Pseudomonadati</taxon>
        <taxon>Bacteroidota</taxon>
        <taxon>Bacteroidia</taxon>
        <taxon>Bacteroidales</taxon>
        <taxon>Candidatus Enterocola</taxon>
    </lineage>
</organism>
<feature type="transmembrane region" description="Helical" evidence="1">
    <location>
        <begin position="49"/>
        <end position="72"/>
    </location>
</feature>
<proteinExistence type="predicted"/>
<protein>
    <submittedName>
        <fullName evidence="2">Uncharacterized protein</fullName>
    </submittedName>
</protein>
<comment type="caution">
    <text evidence="2">The sequence shown here is derived from an EMBL/GenBank/DDBJ whole genome shotgun (WGS) entry which is preliminary data.</text>
</comment>
<gene>
    <name evidence="2" type="ORF">IAC32_06670</name>
</gene>
<feature type="transmembrane region" description="Helical" evidence="1">
    <location>
        <begin position="12"/>
        <end position="29"/>
    </location>
</feature>
<dbReference type="EMBL" id="JADIMR010000099">
    <property type="protein sequence ID" value="MBO8447409.1"/>
    <property type="molecule type" value="Genomic_DNA"/>
</dbReference>
<keyword evidence="1" id="KW-0812">Transmembrane</keyword>
<evidence type="ECO:0000256" key="1">
    <source>
        <dbReference type="SAM" id="Phobius"/>
    </source>
</evidence>
<feature type="transmembrane region" description="Helical" evidence="1">
    <location>
        <begin position="129"/>
        <end position="148"/>
    </location>
</feature>
<reference evidence="2" key="1">
    <citation type="submission" date="2020-10" db="EMBL/GenBank/DDBJ databases">
        <authorList>
            <person name="Gilroy R."/>
        </authorList>
    </citation>
    <scope>NUCLEOTIDE SEQUENCE</scope>
    <source>
        <strain evidence="2">D3-1215</strain>
    </source>
</reference>